<feature type="transmembrane region" description="Helical" evidence="5">
    <location>
        <begin position="233"/>
        <end position="253"/>
    </location>
</feature>
<evidence type="ECO:0000256" key="4">
    <source>
        <dbReference type="ARBA" id="ARBA00023136"/>
    </source>
</evidence>
<feature type="transmembrane region" description="Helical" evidence="5">
    <location>
        <begin position="195"/>
        <end position="213"/>
    </location>
</feature>
<keyword evidence="3 5" id="KW-1133">Transmembrane helix</keyword>
<dbReference type="RefSeq" id="WP_057764549.1">
    <property type="nucleotide sequence ID" value="NZ_AZDG01000004.1"/>
</dbReference>
<keyword evidence="2 5" id="KW-0812">Transmembrane</keyword>
<evidence type="ECO:0000313" key="7">
    <source>
        <dbReference type="Proteomes" id="UP000050929"/>
    </source>
</evidence>
<evidence type="ECO:0000256" key="2">
    <source>
        <dbReference type="ARBA" id="ARBA00022692"/>
    </source>
</evidence>
<dbReference type="PANTHER" id="PTHR11785:SF512">
    <property type="entry name" value="SOBREMESA, ISOFORM B"/>
    <property type="match status" value="1"/>
</dbReference>
<dbReference type="InterPro" id="IPR050598">
    <property type="entry name" value="AminoAcid_Transporter"/>
</dbReference>
<dbReference type="Proteomes" id="UP000050929">
    <property type="component" value="Unassembled WGS sequence"/>
</dbReference>
<keyword evidence="4 5" id="KW-0472">Membrane</keyword>
<dbReference type="PANTHER" id="PTHR11785">
    <property type="entry name" value="AMINO ACID TRANSPORTER"/>
    <property type="match status" value="1"/>
</dbReference>
<evidence type="ECO:0000256" key="5">
    <source>
        <dbReference type="SAM" id="Phobius"/>
    </source>
</evidence>
<evidence type="ECO:0008006" key="8">
    <source>
        <dbReference type="Google" id="ProtNLM"/>
    </source>
</evidence>
<feature type="transmembrane region" description="Helical" evidence="5">
    <location>
        <begin position="330"/>
        <end position="351"/>
    </location>
</feature>
<dbReference type="PATRIC" id="fig|1423811.3.peg.1571"/>
<name>A0A0R1JBT8_9LACO</name>
<dbReference type="GO" id="GO:0016020">
    <property type="term" value="C:membrane"/>
    <property type="evidence" value="ECO:0007669"/>
    <property type="project" value="UniProtKB-SubCell"/>
</dbReference>
<protein>
    <recommendedName>
        <fullName evidence="8">Amino acid permease</fullName>
    </recommendedName>
</protein>
<dbReference type="GO" id="GO:0015179">
    <property type="term" value="F:L-amino acid transmembrane transporter activity"/>
    <property type="evidence" value="ECO:0007669"/>
    <property type="project" value="TreeGrafter"/>
</dbReference>
<dbReference type="InterPro" id="IPR002293">
    <property type="entry name" value="AA/rel_permease1"/>
</dbReference>
<keyword evidence="7" id="KW-1185">Reference proteome</keyword>
<reference evidence="6 7" key="1">
    <citation type="journal article" date="2015" name="Genome Announc.">
        <title>Expanding the biotechnology potential of lactobacilli through comparative genomics of 213 strains and associated genera.</title>
        <authorList>
            <person name="Sun Z."/>
            <person name="Harris H.M."/>
            <person name="McCann A."/>
            <person name="Guo C."/>
            <person name="Argimon S."/>
            <person name="Zhang W."/>
            <person name="Yang X."/>
            <person name="Jeffery I.B."/>
            <person name="Cooney J.C."/>
            <person name="Kagawa T.F."/>
            <person name="Liu W."/>
            <person name="Song Y."/>
            <person name="Salvetti E."/>
            <person name="Wrobel A."/>
            <person name="Rasinkangas P."/>
            <person name="Parkhill J."/>
            <person name="Rea M.C."/>
            <person name="O'Sullivan O."/>
            <person name="Ritari J."/>
            <person name="Douillard F.P."/>
            <person name="Paul Ross R."/>
            <person name="Yang R."/>
            <person name="Briner A.E."/>
            <person name="Felis G.E."/>
            <person name="de Vos W.M."/>
            <person name="Barrangou R."/>
            <person name="Klaenhammer T.R."/>
            <person name="Caufield P.W."/>
            <person name="Cui Y."/>
            <person name="Zhang H."/>
            <person name="O'Toole P.W."/>
        </authorList>
    </citation>
    <scope>NUCLEOTIDE SEQUENCE [LARGE SCALE GENOMIC DNA]</scope>
    <source>
        <strain evidence="6 7">DSM 20183</strain>
    </source>
</reference>
<gene>
    <name evidence="6" type="ORF">FC72_GL001546</name>
</gene>
<dbReference type="OrthoDB" id="3181223at2"/>
<proteinExistence type="predicted"/>
<dbReference type="FunFam" id="1.20.1740.10:FF:000051">
    <property type="entry name" value="Amino acid permease"/>
    <property type="match status" value="1"/>
</dbReference>
<dbReference type="STRING" id="1423811.FC72_GL001546"/>
<sequence>MGEGTTDLKKNIGFVAALSTVMGTVIGAGVFFKAAVVSEATGTVSLSLLAWFLGGVITICAGLTAAELAAAIPETGGMMRYIEYTYGKKPAFLLGWAETVIYFPANIAALAIIFSTQCINLFGLSPSLLVPIGVAVALFLTLTNLLGSKVGGRVQSFTTLFKLIPIILIVIFGLFAKSDVQISLFPVTAGKDLGFATALGHGLLATMFAYDGWIHVGNIAGEMKNPRKDLPKAILLGLAGIMIVYMLINYVFLKTMPIGQIIGNNNAASDVSTVLFGELGGKLVTIGILISVFGAINGYTMTGMRIPYAMALDNTLPFSKQLKKLSKNGIPINCGILQIVIASLMIFLGAFNTLTDMLIFVIWIFYTMTFLATMILRKREPDMNRPYKTLFYPVVPIIAILGGSFIVINTLFTQTILALVGLALTFVGLPFYLYKSKQNVDTE</sequence>
<feature type="transmembrane region" description="Helical" evidence="5">
    <location>
        <begin position="128"/>
        <end position="147"/>
    </location>
</feature>
<dbReference type="Pfam" id="PF13520">
    <property type="entry name" value="AA_permease_2"/>
    <property type="match status" value="1"/>
</dbReference>
<accession>A0A0R1JBT8</accession>
<feature type="transmembrane region" description="Helical" evidence="5">
    <location>
        <begin position="12"/>
        <end position="36"/>
    </location>
</feature>
<comment type="subcellular location">
    <subcellularLocation>
        <location evidence="1">Membrane</location>
        <topology evidence="1">Multi-pass membrane protein</topology>
    </subcellularLocation>
</comment>
<feature type="transmembrane region" description="Helical" evidence="5">
    <location>
        <begin position="357"/>
        <end position="377"/>
    </location>
</feature>
<evidence type="ECO:0000313" key="6">
    <source>
        <dbReference type="EMBL" id="KRK65170.1"/>
    </source>
</evidence>
<feature type="transmembrane region" description="Helical" evidence="5">
    <location>
        <begin position="159"/>
        <end position="175"/>
    </location>
</feature>
<feature type="transmembrane region" description="Helical" evidence="5">
    <location>
        <begin position="273"/>
        <end position="296"/>
    </location>
</feature>
<organism evidence="6 7">
    <name type="scientific">Companilactobacillus tucceti DSM 20183</name>
    <dbReference type="NCBI Taxonomy" id="1423811"/>
    <lineage>
        <taxon>Bacteria</taxon>
        <taxon>Bacillati</taxon>
        <taxon>Bacillota</taxon>
        <taxon>Bacilli</taxon>
        <taxon>Lactobacillales</taxon>
        <taxon>Lactobacillaceae</taxon>
        <taxon>Companilactobacillus</taxon>
    </lineage>
</organism>
<feature type="transmembrane region" description="Helical" evidence="5">
    <location>
        <begin position="389"/>
        <end position="408"/>
    </location>
</feature>
<evidence type="ECO:0000256" key="3">
    <source>
        <dbReference type="ARBA" id="ARBA00022989"/>
    </source>
</evidence>
<dbReference type="EMBL" id="AZDG01000004">
    <property type="protein sequence ID" value="KRK65170.1"/>
    <property type="molecule type" value="Genomic_DNA"/>
</dbReference>
<dbReference type="AlphaFoldDB" id="A0A0R1JBT8"/>
<evidence type="ECO:0000256" key="1">
    <source>
        <dbReference type="ARBA" id="ARBA00004141"/>
    </source>
</evidence>
<feature type="transmembrane region" description="Helical" evidence="5">
    <location>
        <begin position="48"/>
        <end position="70"/>
    </location>
</feature>
<comment type="caution">
    <text evidence="6">The sequence shown here is derived from an EMBL/GenBank/DDBJ whole genome shotgun (WGS) entry which is preliminary data.</text>
</comment>
<feature type="transmembrane region" description="Helical" evidence="5">
    <location>
        <begin position="414"/>
        <end position="434"/>
    </location>
</feature>
<feature type="transmembrane region" description="Helical" evidence="5">
    <location>
        <begin position="91"/>
        <end position="116"/>
    </location>
</feature>
<dbReference type="Gene3D" id="1.20.1740.10">
    <property type="entry name" value="Amino acid/polyamine transporter I"/>
    <property type="match status" value="1"/>
</dbReference>
<dbReference type="PIRSF" id="PIRSF006060">
    <property type="entry name" value="AA_transporter"/>
    <property type="match status" value="1"/>
</dbReference>